<dbReference type="RefSeq" id="WP_188385817.1">
    <property type="nucleotide sequence ID" value="NZ_BMEY01000022.1"/>
</dbReference>
<keyword evidence="2" id="KW-1185">Reference proteome</keyword>
<proteinExistence type="predicted"/>
<accession>A0A916S788</accession>
<protein>
    <submittedName>
        <fullName evidence="1">Uncharacterized protein</fullName>
    </submittedName>
</protein>
<reference evidence="1" key="1">
    <citation type="journal article" date="2014" name="Int. J. Syst. Evol. Microbiol.">
        <title>Complete genome sequence of Corynebacterium casei LMG S-19264T (=DSM 44701T), isolated from a smear-ripened cheese.</title>
        <authorList>
            <consortium name="US DOE Joint Genome Institute (JGI-PGF)"/>
            <person name="Walter F."/>
            <person name="Albersmeier A."/>
            <person name="Kalinowski J."/>
            <person name="Ruckert C."/>
        </authorList>
    </citation>
    <scope>NUCLEOTIDE SEQUENCE</scope>
    <source>
        <strain evidence="1">CGMCC 1.12408</strain>
    </source>
</reference>
<dbReference type="Proteomes" id="UP000613512">
    <property type="component" value="Unassembled WGS sequence"/>
</dbReference>
<name>A0A916S788_9BACI</name>
<organism evidence="1 2">
    <name type="scientific">Ornithinibacillus halotolerans</name>
    <dbReference type="NCBI Taxonomy" id="1274357"/>
    <lineage>
        <taxon>Bacteria</taxon>
        <taxon>Bacillati</taxon>
        <taxon>Bacillota</taxon>
        <taxon>Bacilli</taxon>
        <taxon>Bacillales</taxon>
        <taxon>Bacillaceae</taxon>
        <taxon>Ornithinibacillus</taxon>
    </lineage>
</organism>
<evidence type="ECO:0000313" key="1">
    <source>
        <dbReference type="EMBL" id="GGA88003.1"/>
    </source>
</evidence>
<dbReference type="AlphaFoldDB" id="A0A916S788"/>
<evidence type="ECO:0000313" key="2">
    <source>
        <dbReference type="Proteomes" id="UP000613512"/>
    </source>
</evidence>
<reference evidence="1" key="2">
    <citation type="submission" date="2020-09" db="EMBL/GenBank/DDBJ databases">
        <authorList>
            <person name="Sun Q."/>
            <person name="Zhou Y."/>
        </authorList>
    </citation>
    <scope>NUCLEOTIDE SEQUENCE</scope>
    <source>
        <strain evidence="1">CGMCC 1.12408</strain>
    </source>
</reference>
<sequence>MKRKNFYEGLTTESLACFYVFVQKKLRQGDHLNRMLFENNLIEKVAKERGISLLELRIIGEWYIQKESHHTIEEINKSGE</sequence>
<comment type="caution">
    <text evidence="1">The sequence shown here is derived from an EMBL/GenBank/DDBJ whole genome shotgun (WGS) entry which is preliminary data.</text>
</comment>
<dbReference type="EMBL" id="BMEY01000022">
    <property type="protein sequence ID" value="GGA88003.1"/>
    <property type="molecule type" value="Genomic_DNA"/>
</dbReference>
<gene>
    <name evidence="1" type="ORF">GCM10008025_33400</name>
</gene>